<accession>A0AAV4AXB6</accession>
<feature type="compositionally biased region" description="Polar residues" evidence="1">
    <location>
        <begin position="324"/>
        <end position="337"/>
    </location>
</feature>
<evidence type="ECO:0000256" key="1">
    <source>
        <dbReference type="SAM" id="MobiDB-lite"/>
    </source>
</evidence>
<feature type="compositionally biased region" description="Polar residues" evidence="1">
    <location>
        <begin position="766"/>
        <end position="775"/>
    </location>
</feature>
<dbReference type="EMBL" id="BLXT01004368">
    <property type="protein sequence ID" value="GFO11978.1"/>
    <property type="molecule type" value="Genomic_DNA"/>
</dbReference>
<proteinExistence type="predicted"/>
<feature type="region of interest" description="Disordered" evidence="1">
    <location>
        <begin position="319"/>
        <end position="372"/>
    </location>
</feature>
<feature type="region of interest" description="Disordered" evidence="1">
    <location>
        <begin position="657"/>
        <end position="736"/>
    </location>
</feature>
<dbReference type="Proteomes" id="UP000735302">
    <property type="component" value="Unassembled WGS sequence"/>
</dbReference>
<feature type="compositionally biased region" description="Polar residues" evidence="1">
    <location>
        <begin position="812"/>
        <end position="823"/>
    </location>
</feature>
<feature type="compositionally biased region" description="Polar residues" evidence="1">
    <location>
        <begin position="40"/>
        <end position="50"/>
    </location>
</feature>
<comment type="caution">
    <text evidence="2">The sequence shown here is derived from an EMBL/GenBank/DDBJ whole genome shotgun (WGS) entry which is preliminary data.</text>
</comment>
<sequence length="823" mass="90085">MSSRAPFLTNDGDRNHQARRNKLKTSLVRARNDDNKSRLKTSFPTDNNFNKIETNKANREEKHKLCRERLLESNKTKEIAEVKDELSTSISLNDSSSLDISKEDPESDDLAGLRFCSQENCLDQSGDSDNQCEVRWDCYSPETVKQLRKLRGQYNAEGVKRIVANFNDAHVKPQKPSIVNLLPLRGPGPSTAFKEVSFPHRVANKRPQRATSRKAVQEMILLLQKKIAEKEKGSGGTNLCSAEVSTERHRSGIGAEEDGNNDKNENGSNKAENEDCWSDDDLFQDNSFLIEATQNPEKFMNTSVDVSTAVANHCGEIQHKEKSLSTPQEHNKVSINSCAERESPNSSFIPPSYAPKQRCAANKSSGTSSLVWGNKKTVPQASKASNVVVVKNTSMSNQRTNNGKFQQPNQTTQLQQGAKPVSFSSNPRNSFSSSSKTYNSKFSSSVNKFANQNSSKPLPQNSQQTAEHNSQQHVIQNSQSITHLPPGAKVKTSFRKFSSFQAGDSLQKFKTDKSLCKNQSPSSVLNDSFKRTMSCDSSCSSVALLPNNAASVINYKPANAGPIAPSSRLNSAPSELKTSTAVVAKSGFSMSSNYVVLKQAVEPSKSKVGKAEVVISDAVTDDGFDISLTDDVLQQLLEVDEVFDSQADILATGKPLAQIPSSTTSTSKISPPSAEGINGPNYLSAASRTSMMGLRSSTPVRPFSHRRSLVEPASSTPVKVAKISDKDKKDEAASDSGTELFDSFLNEEMYETQILPFLEKIESETSENNSAPPATSSICPPPVSLLSPSPVKCSPEEIEQKRQAALHRRSLRLSQMNRKTSLR</sequence>
<keyword evidence="3" id="KW-1185">Reference proteome</keyword>
<feature type="compositionally biased region" description="Low complexity" evidence="1">
    <location>
        <begin position="406"/>
        <end position="445"/>
    </location>
</feature>
<feature type="region of interest" description="Disordered" evidence="1">
    <location>
        <begin position="763"/>
        <end position="823"/>
    </location>
</feature>
<feature type="compositionally biased region" description="Polar residues" evidence="1">
    <location>
        <begin position="362"/>
        <end position="372"/>
    </location>
</feature>
<evidence type="ECO:0000313" key="3">
    <source>
        <dbReference type="Proteomes" id="UP000735302"/>
    </source>
</evidence>
<feature type="compositionally biased region" description="Low complexity" evidence="1">
    <location>
        <begin position="784"/>
        <end position="793"/>
    </location>
</feature>
<protein>
    <submittedName>
        <fullName evidence="2">Uncharacterized protein</fullName>
    </submittedName>
</protein>
<feature type="compositionally biased region" description="Basic and acidic residues" evidence="1">
    <location>
        <begin position="722"/>
        <end position="732"/>
    </location>
</feature>
<feature type="region of interest" description="Disordered" evidence="1">
    <location>
        <begin position="1"/>
        <end position="50"/>
    </location>
</feature>
<reference evidence="2 3" key="1">
    <citation type="journal article" date="2021" name="Elife">
        <title>Chloroplast acquisition without the gene transfer in kleptoplastic sea slugs, Plakobranchus ocellatus.</title>
        <authorList>
            <person name="Maeda T."/>
            <person name="Takahashi S."/>
            <person name="Yoshida T."/>
            <person name="Shimamura S."/>
            <person name="Takaki Y."/>
            <person name="Nagai Y."/>
            <person name="Toyoda A."/>
            <person name="Suzuki Y."/>
            <person name="Arimoto A."/>
            <person name="Ishii H."/>
            <person name="Satoh N."/>
            <person name="Nishiyama T."/>
            <person name="Hasebe M."/>
            <person name="Maruyama T."/>
            <person name="Minagawa J."/>
            <person name="Obokata J."/>
            <person name="Shigenobu S."/>
        </authorList>
    </citation>
    <scope>NUCLEOTIDE SEQUENCE [LARGE SCALE GENOMIC DNA]</scope>
</reference>
<feature type="compositionally biased region" description="Polar residues" evidence="1">
    <location>
        <begin position="684"/>
        <end position="699"/>
    </location>
</feature>
<feature type="compositionally biased region" description="Low complexity" evidence="1">
    <location>
        <begin position="659"/>
        <end position="673"/>
    </location>
</feature>
<dbReference type="AlphaFoldDB" id="A0AAV4AXB6"/>
<feature type="compositionally biased region" description="Polar residues" evidence="1">
    <location>
        <begin position="446"/>
        <end position="482"/>
    </location>
</feature>
<gene>
    <name evidence="2" type="ORF">PoB_003848300</name>
</gene>
<name>A0AAV4AXB6_9GAST</name>
<organism evidence="2 3">
    <name type="scientific">Plakobranchus ocellatus</name>
    <dbReference type="NCBI Taxonomy" id="259542"/>
    <lineage>
        <taxon>Eukaryota</taxon>
        <taxon>Metazoa</taxon>
        <taxon>Spiralia</taxon>
        <taxon>Lophotrochozoa</taxon>
        <taxon>Mollusca</taxon>
        <taxon>Gastropoda</taxon>
        <taxon>Heterobranchia</taxon>
        <taxon>Euthyneura</taxon>
        <taxon>Panpulmonata</taxon>
        <taxon>Sacoglossa</taxon>
        <taxon>Placobranchoidea</taxon>
        <taxon>Plakobranchidae</taxon>
        <taxon>Plakobranchus</taxon>
    </lineage>
</organism>
<feature type="compositionally biased region" description="Polar residues" evidence="1">
    <location>
        <begin position="395"/>
        <end position="405"/>
    </location>
</feature>
<feature type="region of interest" description="Disordered" evidence="1">
    <location>
        <begin position="395"/>
        <end position="486"/>
    </location>
</feature>
<evidence type="ECO:0000313" key="2">
    <source>
        <dbReference type="EMBL" id="GFO11978.1"/>
    </source>
</evidence>
<feature type="region of interest" description="Disordered" evidence="1">
    <location>
        <begin position="233"/>
        <end position="277"/>
    </location>
</feature>